<evidence type="ECO:0000256" key="1">
    <source>
        <dbReference type="SAM" id="MobiDB-lite"/>
    </source>
</evidence>
<reference evidence="2 3" key="1">
    <citation type="submission" date="2024-04" db="EMBL/GenBank/DDBJ databases">
        <title>Aurantiacibacter sp. DGU6 16S ribosomal RNA gene Genome sequencing and assembly.</title>
        <authorList>
            <person name="Park S."/>
        </authorList>
    </citation>
    <scope>NUCLEOTIDE SEQUENCE [LARGE SCALE GENOMIC DNA]</scope>
    <source>
        <strain evidence="2 3">DGU6</strain>
    </source>
</reference>
<gene>
    <name evidence="2" type="ORF">AAEO60_01960</name>
</gene>
<evidence type="ECO:0000313" key="2">
    <source>
        <dbReference type="EMBL" id="MEL1249428.1"/>
    </source>
</evidence>
<dbReference type="Proteomes" id="UP001497045">
    <property type="component" value="Unassembled WGS sequence"/>
</dbReference>
<proteinExistence type="predicted"/>
<comment type="caution">
    <text evidence="2">The sequence shown here is derived from an EMBL/GenBank/DDBJ whole genome shotgun (WGS) entry which is preliminary data.</text>
</comment>
<dbReference type="EMBL" id="JBBYHV010000001">
    <property type="protein sequence ID" value="MEL1249428.1"/>
    <property type="molecule type" value="Genomic_DNA"/>
</dbReference>
<dbReference type="RefSeq" id="WP_341671965.1">
    <property type="nucleotide sequence ID" value="NZ_JBBYHV010000001.1"/>
</dbReference>
<organism evidence="2 3">
    <name type="scientific">Aurantiacibacter gilvus</name>
    <dbReference type="NCBI Taxonomy" id="3139141"/>
    <lineage>
        <taxon>Bacteria</taxon>
        <taxon>Pseudomonadati</taxon>
        <taxon>Pseudomonadota</taxon>
        <taxon>Alphaproteobacteria</taxon>
        <taxon>Sphingomonadales</taxon>
        <taxon>Erythrobacteraceae</taxon>
        <taxon>Aurantiacibacter</taxon>
    </lineage>
</organism>
<feature type="compositionally biased region" description="Basic and acidic residues" evidence="1">
    <location>
        <begin position="83"/>
        <end position="94"/>
    </location>
</feature>
<name>A0ABU9IBW0_9SPHN</name>
<feature type="region of interest" description="Disordered" evidence="1">
    <location>
        <begin position="83"/>
        <end position="108"/>
    </location>
</feature>
<sequence>MSARTSTRGVPLLTLVLLLGGWVALRATVWESPFPQVLPLPSAPFAEEPVTPVAVMPVISPTAPEAGEPVAVEPMWIERSVPEPLERPSFEREAASQTSNRGPLNRGGMRRTDRLIAHAMLLAAGYDAGSQPSDNAPYQRGVGPIAPGVTYAPEAARDMGSAAAAQRWSMDLWALWRDDTTTALTSGRPSYGRSQIGAVLRYRLDPSSGHAPEAHLRATRALEGEQESDVAAGLSARPFPSVPVRLAAEARVTETDRGTELRGAAYAVSELPPVALPGGFTGEAYVQGGYVTGEFATPFVDGQARITRELAGTDQFRLTAGAGAWGGAQDDASRLDVGPSAGVTFDLGAARGRVSADYRFRIAGDAEPSSGPALTLTAGF</sequence>
<keyword evidence="3" id="KW-1185">Reference proteome</keyword>
<evidence type="ECO:0008006" key="4">
    <source>
        <dbReference type="Google" id="ProtNLM"/>
    </source>
</evidence>
<evidence type="ECO:0000313" key="3">
    <source>
        <dbReference type="Proteomes" id="UP001497045"/>
    </source>
</evidence>
<accession>A0ABU9IBW0</accession>
<protein>
    <recommendedName>
        <fullName evidence="4">Autotransporter domain-containing protein</fullName>
    </recommendedName>
</protein>